<reference evidence="1 2" key="1">
    <citation type="submission" date="2019-02" db="EMBL/GenBank/DDBJ databases">
        <title>Kribbella capetownensis sp. nov. and Kribbella speibonae sp. nov., isolated from soil.</title>
        <authorList>
            <person name="Curtis S.M."/>
            <person name="Norton I."/>
            <person name="Everest G.J."/>
            <person name="Meyers P.R."/>
        </authorList>
    </citation>
    <scope>NUCLEOTIDE SEQUENCE [LARGE SCALE GENOMIC DNA]</scope>
    <source>
        <strain evidence="1 2">DSM 27082</strain>
    </source>
</reference>
<sequence>MNDNQLHARIFRTADEWYADVDDERDPQPDNPLWHGSYTTQRAALDAACAHLAALQQAS</sequence>
<organism evidence="1 2">
    <name type="scientific">Kribbella sindirgiensis</name>
    <dbReference type="NCBI Taxonomy" id="1124744"/>
    <lineage>
        <taxon>Bacteria</taxon>
        <taxon>Bacillati</taxon>
        <taxon>Actinomycetota</taxon>
        <taxon>Actinomycetes</taxon>
        <taxon>Propionibacteriales</taxon>
        <taxon>Kribbellaceae</taxon>
        <taxon>Kribbella</taxon>
    </lineage>
</organism>
<keyword evidence="2" id="KW-1185">Reference proteome</keyword>
<accession>A0A4R0INV1</accession>
<dbReference type="Proteomes" id="UP000292695">
    <property type="component" value="Unassembled WGS sequence"/>
</dbReference>
<evidence type="ECO:0008006" key="3">
    <source>
        <dbReference type="Google" id="ProtNLM"/>
    </source>
</evidence>
<protein>
    <recommendedName>
        <fullName evidence="3">SPOR domain-containing protein</fullName>
    </recommendedName>
</protein>
<dbReference type="AlphaFoldDB" id="A0A4R0INV1"/>
<evidence type="ECO:0000313" key="2">
    <source>
        <dbReference type="Proteomes" id="UP000292695"/>
    </source>
</evidence>
<name>A0A4R0INV1_9ACTN</name>
<evidence type="ECO:0000313" key="1">
    <source>
        <dbReference type="EMBL" id="TCC34609.1"/>
    </source>
</evidence>
<dbReference type="RefSeq" id="WP_131287083.1">
    <property type="nucleotide sequence ID" value="NZ_SJKA01000004.1"/>
</dbReference>
<dbReference type="EMBL" id="SJKA01000004">
    <property type="protein sequence ID" value="TCC34609.1"/>
    <property type="molecule type" value="Genomic_DNA"/>
</dbReference>
<gene>
    <name evidence="1" type="ORF">E0H50_11845</name>
</gene>
<comment type="caution">
    <text evidence="1">The sequence shown here is derived from an EMBL/GenBank/DDBJ whole genome shotgun (WGS) entry which is preliminary data.</text>
</comment>
<proteinExistence type="predicted"/>
<dbReference type="OrthoDB" id="3830309at2"/>